<name>A0A0P0Y8A1_ORYSJ</name>
<gene>
    <name evidence="2" type="ordered locus">Os12g0227200</name>
    <name evidence="2" type="ORF">OSNPB_120227200</name>
</gene>
<feature type="region of interest" description="Disordered" evidence="1">
    <location>
        <begin position="72"/>
        <end position="96"/>
    </location>
</feature>
<evidence type="ECO:0000313" key="3">
    <source>
        <dbReference type="Proteomes" id="UP000059680"/>
    </source>
</evidence>
<accession>A0A0P0Y8A1</accession>
<evidence type="ECO:0000313" key="2">
    <source>
        <dbReference type="EMBL" id="BAT16408.1"/>
    </source>
</evidence>
<reference evidence="2 3" key="2">
    <citation type="journal article" date="2013" name="Plant Cell Physiol.">
        <title>Rice Annotation Project Database (RAP-DB): an integrative and interactive database for rice genomics.</title>
        <authorList>
            <person name="Sakai H."/>
            <person name="Lee S.S."/>
            <person name="Tanaka T."/>
            <person name="Numa H."/>
            <person name="Kim J."/>
            <person name="Kawahara Y."/>
            <person name="Wakimoto H."/>
            <person name="Yang C.C."/>
            <person name="Iwamoto M."/>
            <person name="Abe T."/>
            <person name="Yamada Y."/>
            <person name="Muto A."/>
            <person name="Inokuchi H."/>
            <person name="Ikemura T."/>
            <person name="Matsumoto T."/>
            <person name="Sasaki T."/>
            <person name="Itoh T."/>
        </authorList>
    </citation>
    <scope>NUCLEOTIDE SEQUENCE [LARGE SCALE GENOMIC DNA]</scope>
    <source>
        <strain evidence="3">cv. Nipponbare</strain>
    </source>
</reference>
<evidence type="ECO:0000256" key="1">
    <source>
        <dbReference type="SAM" id="MobiDB-lite"/>
    </source>
</evidence>
<keyword evidence="3" id="KW-1185">Reference proteome</keyword>
<dbReference type="InParanoid" id="A0A0P0Y8A1"/>
<dbReference type="EMBL" id="AP014968">
    <property type="protein sequence ID" value="BAT16408.1"/>
    <property type="molecule type" value="Genomic_DNA"/>
</dbReference>
<sequence>MGANTGSPPLAAGFHRNRTPAAVAMTLLGKSVLDPAPTTPCACAGGIVQAPELSVRTPVRRCRRFPGVHGARTRPLAAAPNPSGHRCPPQAARRCP</sequence>
<reference evidence="2 3" key="3">
    <citation type="journal article" date="2013" name="Rice">
        <title>Improvement of the Oryza sativa Nipponbare reference genome using next generation sequence and optical map data.</title>
        <authorList>
            <person name="Kawahara Y."/>
            <person name="de la Bastide M."/>
            <person name="Hamilton J.P."/>
            <person name="Kanamori H."/>
            <person name="McCombie W.R."/>
            <person name="Ouyang S."/>
            <person name="Schwartz D.C."/>
            <person name="Tanaka T."/>
            <person name="Wu J."/>
            <person name="Zhou S."/>
            <person name="Childs K.L."/>
            <person name="Davidson R.M."/>
            <person name="Lin H."/>
            <person name="Quesada-Ocampo L."/>
            <person name="Vaillancourt B."/>
            <person name="Sakai H."/>
            <person name="Lee S.S."/>
            <person name="Kim J."/>
            <person name="Numa H."/>
            <person name="Itoh T."/>
            <person name="Buell C.R."/>
            <person name="Matsumoto T."/>
        </authorList>
    </citation>
    <scope>NUCLEOTIDE SEQUENCE [LARGE SCALE GENOMIC DNA]</scope>
    <source>
        <strain evidence="3">cv. Nipponbare</strain>
    </source>
</reference>
<dbReference type="PaxDb" id="39947-A0A0P0Y8A1"/>
<protein>
    <submittedName>
        <fullName evidence="2">Os12g0227200 protein</fullName>
    </submittedName>
</protein>
<proteinExistence type="predicted"/>
<organism evidence="2 3">
    <name type="scientific">Oryza sativa subsp. japonica</name>
    <name type="common">Rice</name>
    <dbReference type="NCBI Taxonomy" id="39947"/>
    <lineage>
        <taxon>Eukaryota</taxon>
        <taxon>Viridiplantae</taxon>
        <taxon>Streptophyta</taxon>
        <taxon>Embryophyta</taxon>
        <taxon>Tracheophyta</taxon>
        <taxon>Spermatophyta</taxon>
        <taxon>Magnoliopsida</taxon>
        <taxon>Liliopsida</taxon>
        <taxon>Poales</taxon>
        <taxon>Poaceae</taxon>
        <taxon>BOP clade</taxon>
        <taxon>Oryzoideae</taxon>
        <taxon>Oryzeae</taxon>
        <taxon>Oryzinae</taxon>
        <taxon>Oryza</taxon>
        <taxon>Oryza sativa</taxon>
    </lineage>
</organism>
<dbReference type="AlphaFoldDB" id="A0A0P0Y8A1"/>
<reference evidence="3" key="1">
    <citation type="journal article" date="2005" name="Nature">
        <title>The map-based sequence of the rice genome.</title>
        <authorList>
            <consortium name="International rice genome sequencing project (IRGSP)"/>
            <person name="Matsumoto T."/>
            <person name="Wu J."/>
            <person name="Kanamori H."/>
            <person name="Katayose Y."/>
            <person name="Fujisawa M."/>
            <person name="Namiki N."/>
            <person name="Mizuno H."/>
            <person name="Yamamoto K."/>
            <person name="Antonio B.A."/>
            <person name="Baba T."/>
            <person name="Sakata K."/>
            <person name="Nagamura Y."/>
            <person name="Aoki H."/>
            <person name="Arikawa K."/>
            <person name="Arita K."/>
            <person name="Bito T."/>
            <person name="Chiden Y."/>
            <person name="Fujitsuka N."/>
            <person name="Fukunaka R."/>
            <person name="Hamada M."/>
            <person name="Harada C."/>
            <person name="Hayashi A."/>
            <person name="Hijishita S."/>
            <person name="Honda M."/>
            <person name="Hosokawa S."/>
            <person name="Ichikawa Y."/>
            <person name="Idonuma A."/>
            <person name="Iijima M."/>
            <person name="Ikeda M."/>
            <person name="Ikeno M."/>
            <person name="Ito K."/>
            <person name="Ito S."/>
            <person name="Ito T."/>
            <person name="Ito Y."/>
            <person name="Ito Y."/>
            <person name="Iwabuchi A."/>
            <person name="Kamiya K."/>
            <person name="Karasawa W."/>
            <person name="Kurita K."/>
            <person name="Katagiri S."/>
            <person name="Kikuta A."/>
            <person name="Kobayashi H."/>
            <person name="Kobayashi N."/>
            <person name="Machita K."/>
            <person name="Maehara T."/>
            <person name="Masukawa M."/>
            <person name="Mizubayashi T."/>
            <person name="Mukai Y."/>
            <person name="Nagasaki H."/>
            <person name="Nagata Y."/>
            <person name="Naito S."/>
            <person name="Nakashima M."/>
            <person name="Nakama Y."/>
            <person name="Nakamichi Y."/>
            <person name="Nakamura M."/>
            <person name="Meguro A."/>
            <person name="Negishi M."/>
            <person name="Ohta I."/>
            <person name="Ohta T."/>
            <person name="Okamoto M."/>
            <person name="Ono N."/>
            <person name="Saji S."/>
            <person name="Sakaguchi M."/>
            <person name="Sakai K."/>
            <person name="Shibata M."/>
            <person name="Shimokawa T."/>
            <person name="Song J."/>
            <person name="Takazaki Y."/>
            <person name="Terasawa K."/>
            <person name="Tsugane M."/>
            <person name="Tsuji K."/>
            <person name="Ueda S."/>
            <person name="Waki K."/>
            <person name="Yamagata H."/>
            <person name="Yamamoto M."/>
            <person name="Yamamoto S."/>
            <person name="Yamane H."/>
            <person name="Yoshiki S."/>
            <person name="Yoshihara R."/>
            <person name="Yukawa K."/>
            <person name="Zhong H."/>
            <person name="Yano M."/>
            <person name="Yuan Q."/>
            <person name="Ouyang S."/>
            <person name="Liu J."/>
            <person name="Jones K.M."/>
            <person name="Gansberger K."/>
            <person name="Moffat K."/>
            <person name="Hill J."/>
            <person name="Bera J."/>
            <person name="Fadrosh D."/>
            <person name="Jin S."/>
            <person name="Johri S."/>
            <person name="Kim M."/>
            <person name="Overton L."/>
            <person name="Reardon M."/>
            <person name="Tsitrin T."/>
            <person name="Vuong H."/>
            <person name="Weaver B."/>
            <person name="Ciecko A."/>
            <person name="Tallon L."/>
            <person name="Jackson J."/>
            <person name="Pai G."/>
            <person name="Aken S.V."/>
            <person name="Utterback T."/>
            <person name="Reidmuller S."/>
            <person name="Feldblyum T."/>
            <person name="Hsiao J."/>
            <person name="Zismann V."/>
            <person name="Iobst S."/>
            <person name="de Vazeille A.R."/>
            <person name="Buell C.R."/>
            <person name="Ying K."/>
            <person name="Li Y."/>
            <person name="Lu T."/>
            <person name="Huang Y."/>
            <person name="Zhao Q."/>
            <person name="Feng Q."/>
            <person name="Zhang L."/>
            <person name="Zhu J."/>
            <person name="Weng Q."/>
            <person name="Mu J."/>
            <person name="Lu Y."/>
            <person name="Fan D."/>
            <person name="Liu Y."/>
            <person name="Guan J."/>
            <person name="Zhang Y."/>
            <person name="Yu S."/>
            <person name="Liu X."/>
            <person name="Zhang Y."/>
            <person name="Hong G."/>
            <person name="Han B."/>
            <person name="Choisne N."/>
            <person name="Demange N."/>
            <person name="Orjeda G."/>
            <person name="Samain S."/>
            <person name="Cattolico L."/>
            <person name="Pelletier E."/>
            <person name="Couloux A."/>
            <person name="Segurens B."/>
            <person name="Wincker P."/>
            <person name="D'Hont A."/>
            <person name="Scarpelli C."/>
            <person name="Weissenbach J."/>
            <person name="Salanoubat M."/>
            <person name="Quetier F."/>
            <person name="Yu Y."/>
            <person name="Kim H.R."/>
            <person name="Rambo T."/>
            <person name="Currie J."/>
            <person name="Collura K."/>
            <person name="Luo M."/>
            <person name="Yang T."/>
            <person name="Ammiraju J.S.S."/>
            <person name="Engler F."/>
            <person name="Soderlund C."/>
            <person name="Wing R.A."/>
            <person name="Palmer L.E."/>
            <person name="de la Bastide M."/>
            <person name="Spiegel L."/>
            <person name="Nascimento L."/>
            <person name="Zutavern T."/>
            <person name="O'Shaughnessy A."/>
            <person name="Dike S."/>
            <person name="Dedhia N."/>
            <person name="Preston R."/>
            <person name="Balija V."/>
            <person name="McCombie W.R."/>
            <person name="Chow T."/>
            <person name="Chen H."/>
            <person name="Chung M."/>
            <person name="Chen C."/>
            <person name="Shaw J."/>
            <person name="Wu H."/>
            <person name="Hsiao K."/>
            <person name="Chao Y."/>
            <person name="Chu M."/>
            <person name="Cheng C."/>
            <person name="Hour A."/>
            <person name="Lee P."/>
            <person name="Lin S."/>
            <person name="Lin Y."/>
            <person name="Liou J."/>
            <person name="Liu S."/>
            <person name="Hsing Y."/>
            <person name="Raghuvanshi S."/>
            <person name="Mohanty A."/>
            <person name="Bharti A.K."/>
            <person name="Gaur A."/>
            <person name="Gupta V."/>
            <person name="Kumar D."/>
            <person name="Ravi V."/>
            <person name="Vij S."/>
            <person name="Kapur A."/>
            <person name="Khurana P."/>
            <person name="Khurana P."/>
            <person name="Khurana J.P."/>
            <person name="Tyagi A.K."/>
            <person name="Gaikwad K."/>
            <person name="Singh A."/>
            <person name="Dalal V."/>
            <person name="Srivastava S."/>
            <person name="Dixit A."/>
            <person name="Pal A.K."/>
            <person name="Ghazi I.A."/>
            <person name="Yadav M."/>
            <person name="Pandit A."/>
            <person name="Bhargava A."/>
            <person name="Sureshbabu K."/>
            <person name="Batra K."/>
            <person name="Sharma T.R."/>
            <person name="Mohapatra T."/>
            <person name="Singh N.K."/>
            <person name="Messing J."/>
            <person name="Nelson A.B."/>
            <person name="Fuks G."/>
            <person name="Kavchok S."/>
            <person name="Keizer G."/>
            <person name="Linton E."/>
            <person name="Llaca V."/>
            <person name="Song R."/>
            <person name="Tanyolac B."/>
            <person name="Young S."/>
            <person name="Ho-Il K."/>
            <person name="Hahn J.H."/>
            <person name="Sangsakoo G."/>
            <person name="Vanavichit A."/>
            <person name="de Mattos Luiz.A.T."/>
            <person name="Zimmer P.D."/>
            <person name="Malone G."/>
            <person name="Dellagostin O."/>
            <person name="de Oliveira A.C."/>
            <person name="Bevan M."/>
            <person name="Bancroft I."/>
            <person name="Minx P."/>
            <person name="Cordum H."/>
            <person name="Wilson R."/>
            <person name="Cheng Z."/>
            <person name="Jin W."/>
            <person name="Jiang J."/>
            <person name="Leong S.A."/>
            <person name="Iwama H."/>
            <person name="Gojobori T."/>
            <person name="Itoh T."/>
            <person name="Niimura Y."/>
            <person name="Fujii Y."/>
            <person name="Habara T."/>
            <person name="Sakai H."/>
            <person name="Sato Y."/>
            <person name="Wilson G."/>
            <person name="Kumar K."/>
            <person name="McCouch S."/>
            <person name="Juretic N."/>
            <person name="Hoen D."/>
            <person name="Wright S."/>
            <person name="Bruskiewich R."/>
            <person name="Bureau T."/>
            <person name="Miyao A."/>
            <person name="Hirochika H."/>
            <person name="Nishikawa T."/>
            <person name="Kadowaki K."/>
            <person name="Sugiura M."/>
            <person name="Burr B."/>
            <person name="Sasaki T."/>
        </authorList>
    </citation>
    <scope>NUCLEOTIDE SEQUENCE [LARGE SCALE GENOMIC DNA]</scope>
    <source>
        <strain evidence="3">cv. Nipponbare</strain>
    </source>
</reference>
<dbReference type="Proteomes" id="UP000059680">
    <property type="component" value="Chromosome 12"/>
</dbReference>